<dbReference type="Pfam" id="PF19746">
    <property type="entry name" value="DUF6233"/>
    <property type="match status" value="1"/>
</dbReference>
<dbReference type="Proteomes" id="UP001500728">
    <property type="component" value="Unassembled WGS sequence"/>
</dbReference>
<reference evidence="3" key="1">
    <citation type="journal article" date="2019" name="Int. J. Syst. Evol. Microbiol.">
        <title>The Global Catalogue of Microorganisms (GCM) 10K type strain sequencing project: providing services to taxonomists for standard genome sequencing and annotation.</title>
        <authorList>
            <consortium name="The Broad Institute Genomics Platform"/>
            <consortium name="The Broad Institute Genome Sequencing Center for Infectious Disease"/>
            <person name="Wu L."/>
            <person name="Ma J."/>
        </authorList>
    </citation>
    <scope>NUCLEOTIDE SEQUENCE [LARGE SCALE GENOMIC DNA]</scope>
    <source>
        <strain evidence="3">JCM 9381</strain>
    </source>
</reference>
<evidence type="ECO:0000313" key="3">
    <source>
        <dbReference type="Proteomes" id="UP001500728"/>
    </source>
</evidence>
<dbReference type="EMBL" id="BAAAUW010000001">
    <property type="protein sequence ID" value="GAA3246766.1"/>
    <property type="molecule type" value="Genomic_DNA"/>
</dbReference>
<protein>
    <submittedName>
        <fullName evidence="2">DUF6233 domain-containing protein</fullName>
    </submittedName>
</protein>
<gene>
    <name evidence="2" type="ORF">GCM10010469_02870</name>
</gene>
<dbReference type="InterPro" id="IPR046200">
    <property type="entry name" value="DUF6233"/>
</dbReference>
<feature type="region of interest" description="Disordered" evidence="1">
    <location>
        <begin position="49"/>
        <end position="68"/>
    </location>
</feature>
<name>A0ABP6QNU4_9ACTN</name>
<sequence>MFVNRPSAIERVSDTPSRLELLQFTRRVVEQQARASLRQLDRWIADEERREAERRQAEERRPPPPEWLIERGLDRSSLVAVHTGDCWDPGKRQMPATREQARDAIRQQVPACSKCRPDTRLGLLE</sequence>
<accession>A0ABP6QNU4</accession>
<proteinExistence type="predicted"/>
<comment type="caution">
    <text evidence="2">The sequence shown here is derived from an EMBL/GenBank/DDBJ whole genome shotgun (WGS) entry which is preliminary data.</text>
</comment>
<evidence type="ECO:0000256" key="1">
    <source>
        <dbReference type="SAM" id="MobiDB-lite"/>
    </source>
</evidence>
<keyword evidence="3" id="KW-1185">Reference proteome</keyword>
<evidence type="ECO:0000313" key="2">
    <source>
        <dbReference type="EMBL" id="GAA3246766.1"/>
    </source>
</evidence>
<organism evidence="2 3">
    <name type="scientific">Streptomyces labedae</name>
    <dbReference type="NCBI Taxonomy" id="285569"/>
    <lineage>
        <taxon>Bacteria</taxon>
        <taxon>Bacillati</taxon>
        <taxon>Actinomycetota</taxon>
        <taxon>Actinomycetes</taxon>
        <taxon>Kitasatosporales</taxon>
        <taxon>Streptomycetaceae</taxon>
        <taxon>Streptomyces</taxon>
    </lineage>
</organism>